<evidence type="ECO:0000313" key="1">
    <source>
        <dbReference type="EMBL" id="GBP00091.1"/>
    </source>
</evidence>
<organism evidence="1 2">
    <name type="scientific">Eumeta variegata</name>
    <name type="common">Bagworm moth</name>
    <name type="synonym">Eumeta japonica</name>
    <dbReference type="NCBI Taxonomy" id="151549"/>
    <lineage>
        <taxon>Eukaryota</taxon>
        <taxon>Metazoa</taxon>
        <taxon>Ecdysozoa</taxon>
        <taxon>Arthropoda</taxon>
        <taxon>Hexapoda</taxon>
        <taxon>Insecta</taxon>
        <taxon>Pterygota</taxon>
        <taxon>Neoptera</taxon>
        <taxon>Endopterygota</taxon>
        <taxon>Lepidoptera</taxon>
        <taxon>Glossata</taxon>
        <taxon>Ditrysia</taxon>
        <taxon>Tineoidea</taxon>
        <taxon>Psychidae</taxon>
        <taxon>Oiketicinae</taxon>
        <taxon>Eumeta</taxon>
    </lineage>
</organism>
<dbReference type="Proteomes" id="UP000299102">
    <property type="component" value="Unassembled WGS sequence"/>
</dbReference>
<reference evidence="1 2" key="1">
    <citation type="journal article" date="2019" name="Commun. Biol.">
        <title>The bagworm genome reveals a unique fibroin gene that provides high tensile strength.</title>
        <authorList>
            <person name="Kono N."/>
            <person name="Nakamura H."/>
            <person name="Ohtoshi R."/>
            <person name="Tomita M."/>
            <person name="Numata K."/>
            <person name="Arakawa K."/>
        </authorList>
    </citation>
    <scope>NUCLEOTIDE SEQUENCE [LARGE SCALE GENOMIC DNA]</scope>
</reference>
<keyword evidence="2" id="KW-1185">Reference proteome</keyword>
<proteinExistence type="predicted"/>
<comment type="caution">
    <text evidence="1">The sequence shown here is derived from an EMBL/GenBank/DDBJ whole genome shotgun (WGS) entry which is preliminary data.</text>
</comment>
<gene>
    <name evidence="1" type="ORF">EVAR_91127_1</name>
</gene>
<dbReference type="EMBL" id="BGZK01003333">
    <property type="protein sequence ID" value="GBP00091.1"/>
    <property type="molecule type" value="Genomic_DNA"/>
</dbReference>
<name>A0A4C1SG57_EUMVA</name>
<dbReference type="AlphaFoldDB" id="A0A4C1SG57"/>
<evidence type="ECO:0000313" key="2">
    <source>
        <dbReference type="Proteomes" id="UP000299102"/>
    </source>
</evidence>
<accession>A0A4C1SG57</accession>
<protein>
    <submittedName>
        <fullName evidence="1">Uncharacterized protein</fullName>
    </submittedName>
</protein>
<sequence>MTNFKPCGDVIPHRTRPQVADRGVEGHGPGSLRETAVNVTHNHLVKPQGGLGSRTYWLGGLHARGYTHPLLCGFPSQAAREPEGGWDFWENDMSPDQGTCRVLPYNE</sequence>